<comment type="function">
    <text evidence="17">Core subunit of the mitochondrial membrane respiratory chain NADH dehydrogenase (Complex I) which catalyzes electron transfer from NADH through the respiratory chain, using ubiquinone as an electron acceptor. Essential for the catalytic activity and assembly of complex I.</text>
</comment>
<evidence type="ECO:0000256" key="10">
    <source>
        <dbReference type="ARBA" id="ARBA00022982"/>
    </source>
</evidence>
<feature type="transmembrane region" description="Helical" evidence="17">
    <location>
        <begin position="141"/>
        <end position="170"/>
    </location>
</feature>
<evidence type="ECO:0000259" key="18">
    <source>
        <dbReference type="Pfam" id="PF00361"/>
    </source>
</evidence>
<dbReference type="GeneID" id="23454771"/>
<feature type="transmembrane region" description="Helical" evidence="17">
    <location>
        <begin position="249"/>
        <end position="267"/>
    </location>
</feature>
<keyword evidence="6 17" id="KW-0813">Transport</keyword>
<protein>
    <recommendedName>
        <fullName evidence="5 17">NADH-ubiquinone oxidoreductase chain 4</fullName>
        <ecNumber evidence="4 17">7.1.1.2</ecNumber>
    </recommendedName>
</protein>
<dbReference type="PANTHER" id="PTHR43507">
    <property type="entry name" value="NADH-UBIQUINONE OXIDOREDUCTASE CHAIN 4"/>
    <property type="match status" value="1"/>
</dbReference>
<dbReference type="EMBL" id="KP126800">
    <property type="protein sequence ID" value="AJG02947.1"/>
    <property type="molecule type" value="Genomic_DNA"/>
</dbReference>
<comment type="similarity">
    <text evidence="3 17">Belongs to the complex I subunit 4 family.</text>
</comment>
<evidence type="ECO:0000256" key="3">
    <source>
        <dbReference type="ARBA" id="ARBA00009025"/>
    </source>
</evidence>
<evidence type="ECO:0000256" key="12">
    <source>
        <dbReference type="ARBA" id="ARBA00023027"/>
    </source>
</evidence>
<comment type="function">
    <text evidence="1">Core subunit of the mitochondrial membrane respiratory chain NADH dehydrogenase (Complex I) that is believed to belong to the minimal assembly required for catalysis. Complex I functions in the transfer of electrons from NADH to the respiratory chain. The immediate electron acceptor for the enzyme is believed to be ubiquinone.</text>
</comment>
<feature type="transmembrane region" description="Helical" evidence="17">
    <location>
        <begin position="423"/>
        <end position="443"/>
    </location>
</feature>
<name>A0A0U1YW97_9HYME</name>
<evidence type="ECO:0000256" key="15">
    <source>
        <dbReference type="ARBA" id="ARBA00023136"/>
    </source>
</evidence>
<comment type="subcellular location">
    <subcellularLocation>
        <location evidence="2 17">Mitochondrion membrane</location>
        <topology evidence="2 17">Multi-pass membrane protein</topology>
    </subcellularLocation>
</comment>
<feature type="transmembrane region" description="Helical" evidence="17">
    <location>
        <begin position="333"/>
        <end position="352"/>
    </location>
</feature>
<dbReference type="CTD" id="4538"/>
<proteinExistence type="inferred from homology"/>
<dbReference type="GO" id="GO:0003954">
    <property type="term" value="F:NADH dehydrogenase activity"/>
    <property type="evidence" value="ECO:0007669"/>
    <property type="project" value="TreeGrafter"/>
</dbReference>
<evidence type="ECO:0000256" key="11">
    <source>
        <dbReference type="ARBA" id="ARBA00022989"/>
    </source>
</evidence>
<evidence type="ECO:0000256" key="5">
    <source>
        <dbReference type="ARBA" id="ARBA00021006"/>
    </source>
</evidence>
<keyword evidence="14 17" id="KW-0496">Mitochondrion</keyword>
<feature type="transmembrane region" description="Helical" evidence="17">
    <location>
        <begin position="215"/>
        <end position="237"/>
    </location>
</feature>
<feature type="transmembrane region" description="Helical" evidence="17">
    <location>
        <begin position="176"/>
        <end position="195"/>
    </location>
</feature>
<dbReference type="GO" id="GO:0031966">
    <property type="term" value="C:mitochondrial membrane"/>
    <property type="evidence" value="ECO:0007669"/>
    <property type="project" value="UniProtKB-SubCell"/>
</dbReference>
<dbReference type="GO" id="GO:0048039">
    <property type="term" value="F:ubiquinone binding"/>
    <property type="evidence" value="ECO:0007669"/>
    <property type="project" value="TreeGrafter"/>
</dbReference>
<evidence type="ECO:0000256" key="1">
    <source>
        <dbReference type="ARBA" id="ARBA00003257"/>
    </source>
</evidence>
<feature type="transmembrane region" description="Helical" evidence="17">
    <location>
        <begin position="110"/>
        <end position="129"/>
    </location>
</feature>
<evidence type="ECO:0000256" key="13">
    <source>
        <dbReference type="ARBA" id="ARBA00023075"/>
    </source>
</evidence>
<sequence length="445" mass="53838">MLFFFFFFFFFFLMSYLYKGMKIILSSFLMFMNIYILFKYDFFVEWINMEFMFGMNIYSYMLLFLSNMIINYIIMILNFILFENMCVILFMILLLILFMIFMSLDLMNFYFYYEISLILTFMIIMYWGLGSMRLMSNYYFMFYMLFFSLPLLMFIFYMIMFFNVSIFFMMEMMFNIYNLNFNMFMFMYMMLSFFIKIPMYMFHGWLLKAHVEAPVFGSMILASILLKMGTYGLLRFMYMMYMNFMNLKFMLMIFSLMGSIIISINCIRQIDMKVLVAYSSVVHMGMLLCGMMTFLNLGLMGSYMMMISHGICSSGLFYLVNVCYKESNSRLMILNKGFMMFMPSMTLIWFMLCSSNMSAPISLNLISEVFLLMSLVNINKYLILLLMILCFFSFLYSLYLFSYVQHGEMNFYMIINSNNLLDFFILLMHWIILNILFLNLLMFNF</sequence>
<evidence type="ECO:0000256" key="17">
    <source>
        <dbReference type="RuleBase" id="RU003297"/>
    </source>
</evidence>
<evidence type="ECO:0000256" key="9">
    <source>
        <dbReference type="ARBA" id="ARBA00022967"/>
    </source>
</evidence>
<dbReference type="GO" id="GO:0042773">
    <property type="term" value="P:ATP synthesis coupled electron transport"/>
    <property type="evidence" value="ECO:0007669"/>
    <property type="project" value="InterPro"/>
</dbReference>
<evidence type="ECO:0000256" key="16">
    <source>
        <dbReference type="ARBA" id="ARBA00049551"/>
    </source>
</evidence>
<keyword evidence="12 17" id="KW-0520">NAD</keyword>
<feature type="domain" description="NADH:quinone oxidoreductase/Mrp antiporter transmembrane" evidence="18">
    <location>
        <begin position="103"/>
        <end position="392"/>
    </location>
</feature>
<keyword evidence="9" id="KW-1278">Translocase</keyword>
<dbReference type="RefSeq" id="YP_009121680.1">
    <property type="nucleotide sequence ID" value="NC_026468.1"/>
</dbReference>
<keyword evidence="11 17" id="KW-1133">Transmembrane helix</keyword>
<dbReference type="PANTHER" id="PTHR43507:SF20">
    <property type="entry name" value="NADH-UBIQUINONE OXIDOREDUCTASE CHAIN 4"/>
    <property type="match status" value="1"/>
</dbReference>
<dbReference type="AlphaFoldDB" id="A0A0U1YW97"/>
<gene>
    <name evidence="19" type="primary">ND4</name>
</gene>
<evidence type="ECO:0000313" key="19">
    <source>
        <dbReference type="EMBL" id="AJG02947.1"/>
    </source>
</evidence>
<keyword evidence="8 17" id="KW-0812">Transmembrane</keyword>
<keyword evidence="7 17" id="KW-0679">Respiratory chain</keyword>
<evidence type="ECO:0000256" key="4">
    <source>
        <dbReference type="ARBA" id="ARBA00012944"/>
    </source>
</evidence>
<keyword evidence="10 17" id="KW-0249">Electron transport</keyword>
<feature type="transmembrane region" description="Helical" evidence="17">
    <location>
        <begin position="87"/>
        <end position="104"/>
    </location>
</feature>
<dbReference type="Pfam" id="PF00361">
    <property type="entry name" value="Proton_antipo_M"/>
    <property type="match status" value="1"/>
</dbReference>
<organism evidence="19">
    <name type="scientific">Hylaeus dilatatus</name>
    <dbReference type="NCBI Taxonomy" id="1542591"/>
    <lineage>
        <taxon>Eukaryota</taxon>
        <taxon>Metazoa</taxon>
        <taxon>Ecdysozoa</taxon>
        <taxon>Arthropoda</taxon>
        <taxon>Hexapoda</taxon>
        <taxon>Insecta</taxon>
        <taxon>Pterygota</taxon>
        <taxon>Neoptera</taxon>
        <taxon>Endopterygota</taxon>
        <taxon>Hymenoptera</taxon>
        <taxon>Apocrita</taxon>
        <taxon>Aculeata</taxon>
        <taxon>Apoidea</taxon>
        <taxon>Anthophila</taxon>
        <taxon>Colletidae</taxon>
        <taxon>Hylaeinae</taxon>
        <taxon>Hylaeus</taxon>
        <taxon>Lambdopsis</taxon>
    </lineage>
</organism>
<dbReference type="GO" id="GO:0015990">
    <property type="term" value="P:electron transport coupled proton transport"/>
    <property type="evidence" value="ECO:0007669"/>
    <property type="project" value="TreeGrafter"/>
</dbReference>
<feature type="transmembrane region" description="Helical" evidence="17">
    <location>
        <begin position="57"/>
        <end position="80"/>
    </location>
</feature>
<evidence type="ECO:0000256" key="2">
    <source>
        <dbReference type="ARBA" id="ARBA00004225"/>
    </source>
</evidence>
<comment type="catalytic activity">
    <reaction evidence="16 17">
        <text>a ubiquinone + NADH + 5 H(+)(in) = a ubiquinol + NAD(+) + 4 H(+)(out)</text>
        <dbReference type="Rhea" id="RHEA:29091"/>
        <dbReference type="Rhea" id="RHEA-COMP:9565"/>
        <dbReference type="Rhea" id="RHEA-COMP:9566"/>
        <dbReference type="ChEBI" id="CHEBI:15378"/>
        <dbReference type="ChEBI" id="CHEBI:16389"/>
        <dbReference type="ChEBI" id="CHEBI:17976"/>
        <dbReference type="ChEBI" id="CHEBI:57540"/>
        <dbReference type="ChEBI" id="CHEBI:57945"/>
        <dbReference type="EC" id="7.1.1.2"/>
    </reaction>
</comment>
<evidence type="ECO:0000256" key="8">
    <source>
        <dbReference type="ARBA" id="ARBA00022692"/>
    </source>
</evidence>
<dbReference type="PRINTS" id="PR01437">
    <property type="entry name" value="NUOXDRDTASE4"/>
</dbReference>
<keyword evidence="13 17" id="KW-0830">Ubiquinone</keyword>
<feature type="transmembrane region" description="Helical" evidence="17">
    <location>
        <begin position="274"/>
        <end position="295"/>
    </location>
</feature>
<evidence type="ECO:0000256" key="6">
    <source>
        <dbReference type="ARBA" id="ARBA00022448"/>
    </source>
</evidence>
<accession>A0A0U1YW97</accession>
<dbReference type="InterPro" id="IPR001750">
    <property type="entry name" value="ND/Mrp_TM"/>
</dbReference>
<evidence type="ECO:0000256" key="14">
    <source>
        <dbReference type="ARBA" id="ARBA00023128"/>
    </source>
</evidence>
<geneLocation type="mitochondrion" evidence="19"/>
<feature type="transmembrane region" description="Helical" evidence="17">
    <location>
        <begin position="383"/>
        <end position="403"/>
    </location>
</feature>
<reference evidence="19" key="1">
    <citation type="journal article" date="2015" name="Mitochondrial DNA">
        <title>Mitochondrial genome of Hylaeus dilatatus (Hymenoptera: Colletidae).</title>
        <authorList>
            <person name="Tan M."/>
            <person name="Zhang R."/>
            <person name="Hardman C."/>
            <person name="Zhou X."/>
        </authorList>
    </citation>
    <scope>NUCLEOTIDE SEQUENCE</scope>
</reference>
<dbReference type="GO" id="GO:0008137">
    <property type="term" value="F:NADH dehydrogenase (ubiquinone) activity"/>
    <property type="evidence" value="ECO:0007669"/>
    <property type="project" value="UniProtKB-UniRule"/>
</dbReference>
<keyword evidence="15 17" id="KW-0472">Membrane</keyword>
<dbReference type="EC" id="7.1.1.2" evidence="4 17"/>
<evidence type="ECO:0000256" key="7">
    <source>
        <dbReference type="ARBA" id="ARBA00022660"/>
    </source>
</evidence>
<feature type="transmembrane region" description="Helical" evidence="17">
    <location>
        <begin position="7"/>
        <end position="37"/>
    </location>
</feature>
<dbReference type="InterPro" id="IPR003918">
    <property type="entry name" value="NADH_UbQ_OxRdtase"/>
</dbReference>
<feature type="transmembrane region" description="Helical" evidence="17">
    <location>
        <begin position="301"/>
        <end position="321"/>
    </location>
</feature>